<dbReference type="Pfam" id="PF00397">
    <property type="entry name" value="WW"/>
    <property type="match status" value="1"/>
</dbReference>
<name>A0A0K2SVR7_LEPSM</name>
<dbReference type="SUPFAM" id="SSF50729">
    <property type="entry name" value="PH domain-like"/>
    <property type="match status" value="1"/>
</dbReference>
<dbReference type="InterPro" id="IPR001849">
    <property type="entry name" value="PH_domain"/>
</dbReference>
<dbReference type="GO" id="GO:0007165">
    <property type="term" value="P:signal transduction"/>
    <property type="evidence" value="ECO:0007669"/>
    <property type="project" value="InterPro"/>
</dbReference>
<dbReference type="OrthoDB" id="79452at2759"/>
<feature type="domain" description="WW" evidence="7">
    <location>
        <begin position="416"/>
        <end position="450"/>
    </location>
</feature>
<dbReference type="InterPro" id="IPR036020">
    <property type="entry name" value="WW_dom_sf"/>
</dbReference>
<dbReference type="Gene3D" id="2.20.70.10">
    <property type="match status" value="1"/>
</dbReference>
<dbReference type="SMART" id="SM00456">
    <property type="entry name" value="WW"/>
    <property type="match status" value="2"/>
</dbReference>
<dbReference type="Gene3D" id="1.10.555.10">
    <property type="entry name" value="Rho GTPase activation protein"/>
    <property type="match status" value="1"/>
</dbReference>
<dbReference type="InterPro" id="IPR011993">
    <property type="entry name" value="PH-like_dom_sf"/>
</dbReference>
<dbReference type="Gene3D" id="2.30.30.40">
    <property type="entry name" value="SH3 Domains"/>
    <property type="match status" value="1"/>
</dbReference>
<dbReference type="InterPro" id="IPR000198">
    <property type="entry name" value="RhoGAP_dom"/>
</dbReference>
<organism evidence="9">
    <name type="scientific">Lepeophtheirus salmonis</name>
    <name type="common">Salmon louse</name>
    <name type="synonym">Caligus salmonis</name>
    <dbReference type="NCBI Taxonomy" id="72036"/>
    <lineage>
        <taxon>Eukaryota</taxon>
        <taxon>Metazoa</taxon>
        <taxon>Ecdysozoa</taxon>
        <taxon>Arthropoda</taxon>
        <taxon>Crustacea</taxon>
        <taxon>Multicrustacea</taxon>
        <taxon>Hexanauplia</taxon>
        <taxon>Copepoda</taxon>
        <taxon>Siphonostomatoida</taxon>
        <taxon>Caligidae</taxon>
        <taxon>Lepeophtheirus</taxon>
    </lineage>
</organism>
<dbReference type="Pfam" id="PF00169">
    <property type="entry name" value="PH"/>
    <property type="match status" value="1"/>
</dbReference>
<evidence type="ECO:0000313" key="9">
    <source>
        <dbReference type="EMBL" id="CDW17868.1"/>
    </source>
</evidence>
<evidence type="ECO:0000256" key="2">
    <source>
        <dbReference type="ARBA" id="ARBA00022468"/>
    </source>
</evidence>
<feature type="region of interest" description="Disordered" evidence="4">
    <location>
        <begin position="385"/>
        <end position="416"/>
    </location>
</feature>
<dbReference type="Pfam" id="PF00620">
    <property type="entry name" value="RhoGAP"/>
    <property type="match status" value="1"/>
</dbReference>
<dbReference type="PROSITE" id="PS50003">
    <property type="entry name" value="PH_DOMAIN"/>
    <property type="match status" value="1"/>
</dbReference>
<feature type="region of interest" description="Disordered" evidence="4">
    <location>
        <begin position="325"/>
        <end position="352"/>
    </location>
</feature>
<keyword evidence="2" id="KW-0343">GTPase activation</keyword>
<dbReference type="SUPFAM" id="SSF50044">
    <property type="entry name" value="SH3-domain"/>
    <property type="match status" value="1"/>
</dbReference>
<dbReference type="InterPro" id="IPR008936">
    <property type="entry name" value="Rho_GTPase_activation_prot"/>
</dbReference>
<dbReference type="PROSITE" id="PS01159">
    <property type="entry name" value="WW_DOMAIN_1"/>
    <property type="match status" value="1"/>
</dbReference>
<evidence type="ECO:0000259" key="8">
    <source>
        <dbReference type="PROSITE" id="PS50238"/>
    </source>
</evidence>
<evidence type="ECO:0000256" key="1">
    <source>
        <dbReference type="ARBA" id="ARBA00022443"/>
    </source>
</evidence>
<dbReference type="InterPro" id="IPR050729">
    <property type="entry name" value="Rho-GAP"/>
</dbReference>
<dbReference type="Gene3D" id="2.30.29.30">
    <property type="entry name" value="Pleckstrin-homology domain (PH domain)/Phosphotyrosine-binding domain (PTB)"/>
    <property type="match status" value="1"/>
</dbReference>
<evidence type="ECO:0000259" key="7">
    <source>
        <dbReference type="PROSITE" id="PS50020"/>
    </source>
</evidence>
<feature type="domain" description="SH3" evidence="5">
    <location>
        <begin position="12"/>
        <end position="75"/>
    </location>
</feature>
<dbReference type="PANTHER" id="PTHR23176">
    <property type="entry name" value="RHO/RAC/CDC GTPASE-ACTIVATING PROTEIN"/>
    <property type="match status" value="1"/>
</dbReference>
<dbReference type="InterPro" id="IPR001202">
    <property type="entry name" value="WW_dom"/>
</dbReference>
<dbReference type="PROSITE" id="PS50002">
    <property type="entry name" value="SH3"/>
    <property type="match status" value="1"/>
</dbReference>
<dbReference type="EMBL" id="HACA01000507">
    <property type="protein sequence ID" value="CDW17868.1"/>
    <property type="molecule type" value="Transcribed_RNA"/>
</dbReference>
<feature type="domain" description="PH" evidence="6">
    <location>
        <begin position="666"/>
        <end position="782"/>
    </location>
</feature>
<dbReference type="SUPFAM" id="SSF48350">
    <property type="entry name" value="GTPase activation domain, GAP"/>
    <property type="match status" value="1"/>
</dbReference>
<accession>A0A0K2SVR7</accession>
<dbReference type="GO" id="GO:0005737">
    <property type="term" value="C:cytoplasm"/>
    <property type="evidence" value="ECO:0007669"/>
    <property type="project" value="TreeGrafter"/>
</dbReference>
<feature type="domain" description="WW" evidence="7">
    <location>
        <begin position="564"/>
        <end position="591"/>
    </location>
</feature>
<dbReference type="GO" id="GO:0005096">
    <property type="term" value="F:GTPase activator activity"/>
    <property type="evidence" value="ECO:0007669"/>
    <property type="project" value="UniProtKB-KW"/>
</dbReference>
<keyword evidence="1 3" id="KW-0728">SH3 domain</keyword>
<dbReference type="CDD" id="cd13233">
    <property type="entry name" value="PH_ARHGAP9-like"/>
    <property type="match status" value="1"/>
</dbReference>
<evidence type="ECO:0000259" key="5">
    <source>
        <dbReference type="PROSITE" id="PS50002"/>
    </source>
</evidence>
<dbReference type="AlphaFoldDB" id="A0A0K2SVR7"/>
<dbReference type="InterPro" id="IPR036028">
    <property type="entry name" value="SH3-like_dom_sf"/>
</dbReference>
<dbReference type="InterPro" id="IPR001452">
    <property type="entry name" value="SH3_domain"/>
</dbReference>
<dbReference type="PROSITE" id="PS50238">
    <property type="entry name" value="RHOGAP"/>
    <property type="match status" value="1"/>
</dbReference>
<feature type="compositionally biased region" description="Polar residues" evidence="4">
    <location>
        <begin position="325"/>
        <end position="342"/>
    </location>
</feature>
<sequence>MFGKGLHHIPGLPQTYVRVLFDFEYIDQEKKRVLMRENEVLLLLSKTNVDWWQVIRRGERRPFYAPAKYVLEMRTDPPPVVDTRYYKPCTTFGFPHKRSSYAPPSGSTVPPPAALDARFHPRYRSNSLDSILVSDQTKAMITLRDIPTRPPYLEKRPTIEALDKRKSWNILDAPPPRLQGRLAAYQNHTPFLLHRQTSKAKKPVPLPRASNKSVAEPPPKALGKRSKTDLTLDGLKAYKANRNSSKLVIPKLPVEERDPFKVPEKPLLSTFGVKRKSAEEPLSRVLSESNLVVACAEEKTSTSPPKGKENQEKFVKSEPLIIMTQPLNDSTPGTKLASSLESSGGEDLTKSSSFDSCFDDTSLDDSAMLSLITICDEKSSRYIDDTASSLSPDMKSPVSTTSRSPPSPSPNMTPTRNLMVEWEEYCDEKSGRKFYYNSLTKEKSWKPPRKSKGWSEGYSAPNSPDPESDKVKRKLDLNDVISAHFLGDDCDEVDQNISNHEVTSSTPTEEVSQDSIVLEEEKEVFASSTPETKKDEEPPIPDGYERHKEEDNNFYINIFTGVRWYSAKDLNGKVYFYEENGNESCWTLPNVAQSIQDPNNSSCSSDSSNLSPESVRKRVLSNVSEVIQRSMEDVKAKQEEHQRRHEDTNKCFVSSPNFQIGCVSIVVLKQGPLNKTKIFENGKKQRKNWCSSHIVLTDTFLLFFKDAKAFASMQNSGSSGSGKPEHVVDLKGTLIEWCKGDKSKRSYVFEVTSALFGLSVLLQGDSLNVSADWFREINNVIEKINGVNRNSDESKCGSLRLSGVDSISSASSNKVSRTKSIKMKFLGSSEELESPPLSGTSPPATFDFSAPYKSNIREKLKKFFLRRPTMDDLFKRGIIKNEPVFGSTLKELQTTELSDIPLFVKKCVREIEKGDHLSTDGVYRQSGNLSTIQKIRLQVDQGNLIILETVDDVHVLTGALKLFFRELKEPLIPWECVDALLQVPTQPSRKSRIKALKDILSKMPLTNRSTLTFLLKHLTRVTEFKESNRMQIHNLAIVFGPTLMWPPPHLGASNNLALDMMQQNIIVETLLSHVNNLV</sequence>
<evidence type="ECO:0000259" key="6">
    <source>
        <dbReference type="PROSITE" id="PS50003"/>
    </source>
</evidence>
<evidence type="ECO:0000256" key="4">
    <source>
        <dbReference type="SAM" id="MobiDB-lite"/>
    </source>
</evidence>
<dbReference type="PROSITE" id="PS50020">
    <property type="entry name" value="WW_DOMAIN_2"/>
    <property type="match status" value="2"/>
</dbReference>
<feature type="domain" description="Rho-GAP" evidence="8">
    <location>
        <begin position="887"/>
        <end position="1078"/>
    </location>
</feature>
<dbReference type="SMART" id="SM00233">
    <property type="entry name" value="PH"/>
    <property type="match status" value="1"/>
</dbReference>
<evidence type="ECO:0000256" key="3">
    <source>
        <dbReference type="PROSITE-ProRule" id="PRU00192"/>
    </source>
</evidence>
<proteinExistence type="predicted"/>
<feature type="compositionally biased region" description="Basic and acidic residues" evidence="4">
    <location>
        <begin position="531"/>
        <end position="548"/>
    </location>
</feature>
<protein>
    <submittedName>
        <fullName evidence="9">Rho GTPaseactivating protein 12like [Acyrthosiphon pisum]</fullName>
    </submittedName>
</protein>
<feature type="region of interest" description="Disordered" evidence="4">
    <location>
        <begin position="523"/>
        <end position="548"/>
    </location>
</feature>
<feature type="region of interest" description="Disordered" evidence="4">
    <location>
        <begin position="443"/>
        <end position="470"/>
    </location>
</feature>
<feature type="region of interest" description="Disordered" evidence="4">
    <location>
        <begin position="196"/>
        <end position="226"/>
    </location>
</feature>
<dbReference type="CDD" id="cd00201">
    <property type="entry name" value="WW"/>
    <property type="match status" value="1"/>
</dbReference>
<dbReference type="PANTHER" id="PTHR23176:SF129">
    <property type="entry name" value="RHO GTPASE ACTIVATING PROTEIN AT 16F, ISOFORM E-RELATED"/>
    <property type="match status" value="1"/>
</dbReference>
<dbReference type="SUPFAM" id="SSF51045">
    <property type="entry name" value="WW domain"/>
    <property type="match status" value="1"/>
</dbReference>
<dbReference type="SMART" id="SM00324">
    <property type="entry name" value="RhoGAP"/>
    <property type="match status" value="1"/>
</dbReference>
<reference evidence="9" key="1">
    <citation type="submission" date="2014-05" db="EMBL/GenBank/DDBJ databases">
        <authorList>
            <person name="Chronopoulou M."/>
        </authorList>
    </citation>
    <scope>NUCLEOTIDE SEQUENCE</scope>
    <source>
        <tissue evidence="9">Whole organism</tissue>
    </source>
</reference>